<dbReference type="SMART" id="SM00534">
    <property type="entry name" value="MUTSac"/>
    <property type="match status" value="1"/>
</dbReference>
<dbReference type="InterPro" id="IPR000432">
    <property type="entry name" value="DNA_mismatch_repair_MutS_C"/>
</dbReference>
<keyword evidence="1" id="KW-0547">Nucleotide-binding</keyword>
<keyword evidence="2" id="KW-0067">ATP-binding</keyword>
<keyword evidence="7" id="KW-1185">Reference proteome</keyword>
<dbReference type="EMBL" id="JANUGP010000016">
    <property type="protein sequence ID" value="MCS0603694.1"/>
    <property type="molecule type" value="Genomic_DNA"/>
</dbReference>
<proteinExistence type="predicted"/>
<evidence type="ECO:0000256" key="3">
    <source>
        <dbReference type="ARBA" id="ARBA00023125"/>
    </source>
</evidence>
<gene>
    <name evidence="6" type="ORF">NX794_21105</name>
</gene>
<evidence type="ECO:0000259" key="5">
    <source>
        <dbReference type="SMART" id="SM00534"/>
    </source>
</evidence>
<protein>
    <recommendedName>
        <fullName evidence="5">DNA mismatch repair proteins mutS family domain-containing protein</fullName>
    </recommendedName>
</protein>
<dbReference type="Gene3D" id="3.40.50.300">
    <property type="entry name" value="P-loop containing nucleotide triphosphate hydrolases"/>
    <property type="match status" value="1"/>
</dbReference>
<reference evidence="6 7" key="1">
    <citation type="submission" date="2022-08" db="EMBL/GenBank/DDBJ databases">
        <authorList>
            <person name="Somphong A."/>
            <person name="Phongsopitanun W."/>
        </authorList>
    </citation>
    <scope>NUCLEOTIDE SEQUENCE [LARGE SCALE GENOMIC DNA]</scope>
    <source>
        <strain evidence="6 7">LP11</strain>
    </source>
</reference>
<dbReference type="InterPro" id="IPR027417">
    <property type="entry name" value="P-loop_NTPase"/>
</dbReference>
<dbReference type="RefSeq" id="WP_258780190.1">
    <property type="nucleotide sequence ID" value="NZ_JANUGP010000016.1"/>
</dbReference>
<dbReference type="PANTHER" id="PTHR11361">
    <property type="entry name" value="DNA MISMATCH REPAIR PROTEIN MUTS FAMILY MEMBER"/>
    <property type="match status" value="1"/>
</dbReference>
<evidence type="ECO:0000313" key="6">
    <source>
        <dbReference type="EMBL" id="MCS0603694.1"/>
    </source>
</evidence>
<keyword evidence="3" id="KW-0238">DNA-binding</keyword>
<evidence type="ECO:0000256" key="2">
    <source>
        <dbReference type="ARBA" id="ARBA00022840"/>
    </source>
</evidence>
<evidence type="ECO:0000256" key="4">
    <source>
        <dbReference type="SAM" id="MobiDB-lite"/>
    </source>
</evidence>
<name>A0ABT2B5A7_9ACTN</name>
<comment type="caution">
    <text evidence="6">The sequence shown here is derived from an EMBL/GenBank/DDBJ whole genome shotgun (WGS) entry which is preliminary data.</text>
</comment>
<evidence type="ECO:0000256" key="1">
    <source>
        <dbReference type="ARBA" id="ARBA00022741"/>
    </source>
</evidence>
<dbReference type="PANTHER" id="PTHR11361:SF34">
    <property type="entry name" value="DNA MISMATCH REPAIR PROTEIN MSH1, MITOCHONDRIAL"/>
    <property type="match status" value="1"/>
</dbReference>
<feature type="domain" description="DNA mismatch repair proteins mutS family" evidence="5">
    <location>
        <begin position="321"/>
        <end position="502"/>
    </location>
</feature>
<organism evidence="6 7">
    <name type="scientific">Streptomyces pyxinicus</name>
    <dbReference type="NCBI Taxonomy" id="2970331"/>
    <lineage>
        <taxon>Bacteria</taxon>
        <taxon>Bacillati</taxon>
        <taxon>Actinomycetota</taxon>
        <taxon>Actinomycetes</taxon>
        <taxon>Kitasatosporales</taxon>
        <taxon>Streptomycetaceae</taxon>
        <taxon>Streptomyces</taxon>
    </lineage>
</organism>
<accession>A0ABT2B5A7</accession>
<dbReference type="SUPFAM" id="SSF52540">
    <property type="entry name" value="P-loop containing nucleoside triphosphate hydrolases"/>
    <property type="match status" value="1"/>
</dbReference>
<feature type="region of interest" description="Disordered" evidence="4">
    <location>
        <begin position="496"/>
        <end position="540"/>
    </location>
</feature>
<sequence length="540" mass="59476">MKARLLYADRDLDWDAPPVPEAADLTRDLALDTLFDAMADGDDFLRDTARQVVLTSLTEPDAIVYRQRILGDFLRRPGLLTEMYRLVVETIDAEHRIWPTFLRSPTSIMHRAVQAMELYAGRLRELRRIADRYADDVRSPGLVRFLGMLRAELDDACFDVMDEHLRRLRFRNGVMVGARLGQGCKGTGYVLRRPGPRPSWRERLAGQGPPSYTYRLPDRDEAGARALAELRDRGVALAADALARSADHILGFLRMLDRELGFYLACLNLHRKLTAKGEPLCVPTPLPTGRPTLVCHGLYDTCLSLRREERVVGNDVDAEDTALLVVTGANEGGKTTFLRSVGLAQLMTQAGMFVSADSFTAGVRTRLFTHFRREEDEEMESGKLDEELARMSAIADEVTPGALVLFNESFAATNEREGSELGRQITGALLDCGVKVVLVTHLYGLAHGLYAGPPEGKAVFLRAERRADGTRTHRLVPGEPLPTSFGADLYRNVFGEPARTAAGPAPDPPAESPRDAPAPAASDLCPSPDVESSGVRDVTK</sequence>
<evidence type="ECO:0000313" key="7">
    <source>
        <dbReference type="Proteomes" id="UP001205612"/>
    </source>
</evidence>
<dbReference type="Proteomes" id="UP001205612">
    <property type="component" value="Unassembled WGS sequence"/>
</dbReference>
<dbReference type="InterPro" id="IPR045076">
    <property type="entry name" value="MutS"/>
</dbReference>
<dbReference type="Pfam" id="PF00488">
    <property type="entry name" value="MutS_V"/>
    <property type="match status" value="1"/>
</dbReference>